<dbReference type="PROSITE" id="PS00018">
    <property type="entry name" value="EF_HAND_1"/>
    <property type="match status" value="3"/>
</dbReference>
<dbReference type="PRINTS" id="PR00450">
    <property type="entry name" value="RECOVERIN"/>
</dbReference>
<keyword evidence="4" id="KW-0106">Calcium</keyword>
<accession>R7U1L6</accession>
<dbReference type="EMBL" id="KB306133">
    <property type="protein sequence ID" value="ELU00119.1"/>
    <property type="molecule type" value="Genomic_DNA"/>
</dbReference>
<proteinExistence type="inferred from homology"/>
<name>R7U1L6_CAPTE</name>
<comment type="similarity">
    <text evidence="1">Belongs to the recoverin family.</text>
</comment>
<dbReference type="AlphaFoldDB" id="R7U1L6"/>
<dbReference type="PANTHER" id="PTHR23055">
    <property type="entry name" value="CALCIUM BINDING PROTEINS"/>
    <property type="match status" value="1"/>
</dbReference>
<dbReference type="InterPro" id="IPR002048">
    <property type="entry name" value="EF_hand_dom"/>
</dbReference>
<feature type="domain" description="EF-hand" evidence="5">
    <location>
        <begin position="60"/>
        <end position="95"/>
    </location>
</feature>
<keyword evidence="8" id="KW-1185">Reference proteome</keyword>
<reference evidence="8" key="1">
    <citation type="submission" date="2012-12" db="EMBL/GenBank/DDBJ databases">
        <authorList>
            <person name="Hellsten U."/>
            <person name="Grimwood J."/>
            <person name="Chapman J.A."/>
            <person name="Shapiro H."/>
            <person name="Aerts A."/>
            <person name="Otillar R.P."/>
            <person name="Terry A.Y."/>
            <person name="Boore J.L."/>
            <person name="Simakov O."/>
            <person name="Marletaz F."/>
            <person name="Cho S.-J."/>
            <person name="Edsinger-Gonzales E."/>
            <person name="Havlak P."/>
            <person name="Kuo D.-H."/>
            <person name="Larsson T."/>
            <person name="Lv J."/>
            <person name="Arendt D."/>
            <person name="Savage R."/>
            <person name="Osoegawa K."/>
            <person name="de Jong P."/>
            <person name="Lindberg D.R."/>
            <person name="Seaver E.C."/>
            <person name="Weisblat D.A."/>
            <person name="Putnam N.H."/>
            <person name="Grigoriev I.V."/>
            <person name="Rokhsar D.S."/>
        </authorList>
    </citation>
    <scope>NUCLEOTIDE SEQUENCE</scope>
    <source>
        <strain evidence="8">I ESC-2004</strain>
    </source>
</reference>
<dbReference type="EnsemblMetazoa" id="CapteT21032">
    <property type="protein sequence ID" value="CapteP21032"/>
    <property type="gene ID" value="CapteG21032"/>
</dbReference>
<evidence type="ECO:0000313" key="7">
    <source>
        <dbReference type="EnsemblMetazoa" id="CapteP21032"/>
    </source>
</evidence>
<dbReference type="Pfam" id="PF00036">
    <property type="entry name" value="EF-hand_1"/>
    <property type="match status" value="1"/>
</dbReference>
<feature type="domain" description="EF-hand" evidence="5">
    <location>
        <begin position="142"/>
        <end position="177"/>
    </location>
</feature>
<dbReference type="HOGENOM" id="CLU_072366_1_0_1"/>
<dbReference type="OMA" id="YLMVGET"/>
<dbReference type="InterPro" id="IPR011992">
    <property type="entry name" value="EF-hand-dom_pair"/>
</dbReference>
<dbReference type="Proteomes" id="UP000014760">
    <property type="component" value="Unassembled WGS sequence"/>
</dbReference>
<dbReference type="SMART" id="SM00054">
    <property type="entry name" value="EFh"/>
    <property type="match status" value="3"/>
</dbReference>
<protein>
    <recommendedName>
        <fullName evidence="5">EF-hand domain-containing protein</fullName>
    </recommendedName>
</protein>
<dbReference type="GO" id="GO:0005509">
    <property type="term" value="F:calcium ion binding"/>
    <property type="evidence" value="ECO:0007669"/>
    <property type="project" value="InterPro"/>
</dbReference>
<dbReference type="EMBL" id="AMQN01009750">
    <property type="status" value="NOT_ANNOTATED_CDS"/>
    <property type="molecule type" value="Genomic_DNA"/>
</dbReference>
<reference evidence="6 8" key="2">
    <citation type="journal article" date="2013" name="Nature">
        <title>Insights into bilaterian evolution from three spiralian genomes.</title>
        <authorList>
            <person name="Simakov O."/>
            <person name="Marletaz F."/>
            <person name="Cho S.J."/>
            <person name="Edsinger-Gonzales E."/>
            <person name="Havlak P."/>
            <person name="Hellsten U."/>
            <person name="Kuo D.H."/>
            <person name="Larsson T."/>
            <person name="Lv J."/>
            <person name="Arendt D."/>
            <person name="Savage R."/>
            <person name="Osoegawa K."/>
            <person name="de Jong P."/>
            <person name="Grimwood J."/>
            <person name="Chapman J.A."/>
            <person name="Shapiro H."/>
            <person name="Aerts A."/>
            <person name="Otillar R.P."/>
            <person name="Terry A.Y."/>
            <person name="Boore J.L."/>
            <person name="Grigoriev I.V."/>
            <person name="Lindberg D.R."/>
            <person name="Seaver E.C."/>
            <person name="Weisblat D.A."/>
            <person name="Putnam N.H."/>
            <person name="Rokhsar D.S."/>
        </authorList>
    </citation>
    <scope>NUCLEOTIDE SEQUENCE</scope>
    <source>
        <strain evidence="6 8">I ESC-2004</strain>
    </source>
</reference>
<evidence type="ECO:0000256" key="4">
    <source>
        <dbReference type="ARBA" id="ARBA00022837"/>
    </source>
</evidence>
<evidence type="ECO:0000256" key="1">
    <source>
        <dbReference type="ARBA" id="ARBA00006049"/>
    </source>
</evidence>
<dbReference type="OrthoDB" id="191686at2759"/>
<evidence type="ECO:0000313" key="6">
    <source>
        <dbReference type="EMBL" id="ELU00119.1"/>
    </source>
</evidence>
<dbReference type="Pfam" id="PF13499">
    <property type="entry name" value="EF-hand_7"/>
    <property type="match status" value="1"/>
</dbReference>
<reference evidence="7" key="3">
    <citation type="submission" date="2015-06" db="UniProtKB">
        <authorList>
            <consortium name="EnsemblMetazoa"/>
        </authorList>
    </citation>
    <scope>IDENTIFICATION</scope>
</reference>
<evidence type="ECO:0000313" key="8">
    <source>
        <dbReference type="Proteomes" id="UP000014760"/>
    </source>
</evidence>
<dbReference type="CDD" id="cd00051">
    <property type="entry name" value="EFh"/>
    <property type="match status" value="2"/>
</dbReference>
<dbReference type="PROSITE" id="PS50222">
    <property type="entry name" value="EF_HAND_2"/>
    <property type="match status" value="3"/>
</dbReference>
<keyword evidence="2" id="KW-0479">Metal-binding</keyword>
<keyword evidence="3" id="KW-0677">Repeat</keyword>
<evidence type="ECO:0000259" key="5">
    <source>
        <dbReference type="PROSITE" id="PS50222"/>
    </source>
</evidence>
<dbReference type="Gene3D" id="1.10.238.10">
    <property type="entry name" value="EF-hand"/>
    <property type="match status" value="1"/>
</dbReference>
<dbReference type="InterPro" id="IPR018247">
    <property type="entry name" value="EF_Hand_1_Ca_BS"/>
</dbReference>
<dbReference type="PANTHER" id="PTHR23055:SF69">
    <property type="entry name" value="NEURONAL CALCIUM SENSOR 2"/>
    <property type="match status" value="1"/>
</dbReference>
<dbReference type="SUPFAM" id="SSF47473">
    <property type="entry name" value="EF-hand"/>
    <property type="match status" value="1"/>
</dbReference>
<evidence type="ECO:0000256" key="3">
    <source>
        <dbReference type="ARBA" id="ARBA00022737"/>
    </source>
</evidence>
<evidence type="ECO:0000256" key="2">
    <source>
        <dbReference type="ARBA" id="ARBA00022723"/>
    </source>
</evidence>
<feature type="domain" description="EF-hand" evidence="5">
    <location>
        <begin position="96"/>
        <end position="131"/>
    </location>
</feature>
<dbReference type="InterPro" id="IPR028846">
    <property type="entry name" value="Recoverin"/>
</dbReference>
<dbReference type="FunFam" id="1.10.238.10:FF:000009">
    <property type="entry name" value="Visinin-like protein 1"/>
    <property type="match status" value="1"/>
</dbReference>
<dbReference type="STRING" id="283909.R7U1L6"/>
<sequence length="189" mass="21647">MGNKPPKLPKDDVEHLTKCTNFTESQIKQWHKGFMKDCPSGELSRKKFLAIYQTLFPDGKAGAFYEHVFRTFDEDGSGRIDFKEFLQAISVTQAGTPEDKLELAFRLYDIDRNGSIEESEMSEIIKAIYLMTEMDMDQVGEAPVTRTRDIFQKMDLNHDGVLSKEEFIKGCLNDETLFKLLACSHEEST</sequence>
<organism evidence="6">
    <name type="scientific">Capitella teleta</name>
    <name type="common">Polychaete worm</name>
    <dbReference type="NCBI Taxonomy" id="283909"/>
    <lineage>
        <taxon>Eukaryota</taxon>
        <taxon>Metazoa</taxon>
        <taxon>Spiralia</taxon>
        <taxon>Lophotrochozoa</taxon>
        <taxon>Annelida</taxon>
        <taxon>Polychaeta</taxon>
        <taxon>Sedentaria</taxon>
        <taxon>Scolecida</taxon>
        <taxon>Capitellidae</taxon>
        <taxon>Capitella</taxon>
    </lineage>
</organism>
<gene>
    <name evidence="6" type="ORF">CAPTEDRAFT_21032</name>
</gene>